<feature type="compositionally biased region" description="Polar residues" evidence="1">
    <location>
        <begin position="187"/>
        <end position="207"/>
    </location>
</feature>
<evidence type="ECO:0000256" key="1">
    <source>
        <dbReference type="SAM" id="MobiDB-lite"/>
    </source>
</evidence>
<feature type="compositionally biased region" description="Low complexity" evidence="1">
    <location>
        <begin position="218"/>
        <end position="227"/>
    </location>
</feature>
<feature type="compositionally biased region" description="Polar residues" evidence="1">
    <location>
        <begin position="370"/>
        <end position="388"/>
    </location>
</feature>
<dbReference type="AlphaFoldDB" id="A0A9N9NEK3"/>
<dbReference type="EMBL" id="CAJVPS010030170">
    <property type="protein sequence ID" value="CAG8730364.1"/>
    <property type="molecule type" value="Genomic_DNA"/>
</dbReference>
<proteinExistence type="predicted"/>
<organism evidence="2 3">
    <name type="scientific">Ambispora leptoticha</name>
    <dbReference type="NCBI Taxonomy" id="144679"/>
    <lineage>
        <taxon>Eukaryota</taxon>
        <taxon>Fungi</taxon>
        <taxon>Fungi incertae sedis</taxon>
        <taxon>Mucoromycota</taxon>
        <taxon>Glomeromycotina</taxon>
        <taxon>Glomeromycetes</taxon>
        <taxon>Archaeosporales</taxon>
        <taxon>Ambisporaceae</taxon>
        <taxon>Ambispora</taxon>
    </lineage>
</organism>
<accession>A0A9N9NEK3</accession>
<feature type="region of interest" description="Disordered" evidence="1">
    <location>
        <begin position="187"/>
        <end position="227"/>
    </location>
</feature>
<feature type="region of interest" description="Disordered" evidence="1">
    <location>
        <begin position="366"/>
        <end position="391"/>
    </location>
</feature>
<feature type="compositionally biased region" description="Basic and acidic residues" evidence="1">
    <location>
        <begin position="261"/>
        <end position="275"/>
    </location>
</feature>
<name>A0A9N9NEK3_9GLOM</name>
<keyword evidence="3" id="KW-1185">Reference proteome</keyword>
<feature type="non-terminal residue" evidence="2">
    <location>
        <position position="1"/>
    </location>
</feature>
<evidence type="ECO:0000313" key="3">
    <source>
        <dbReference type="Proteomes" id="UP000789508"/>
    </source>
</evidence>
<protein>
    <submittedName>
        <fullName evidence="2">5702_t:CDS:1</fullName>
    </submittedName>
</protein>
<dbReference type="Proteomes" id="UP000789508">
    <property type="component" value="Unassembled WGS sequence"/>
</dbReference>
<sequence length="434" mass="46986">DPIVLDGNKLLPPPDLTCLGLGDHGLYHWLVSRVYLTKQQLIDESIEIEPLGEGEHIGRDDIASSDSGDNIEVVKASLNDLTIKKPDETKNLNDRPNGFAYDLKASSSKLPSISSTSSQQPIIKNSEMGESSAKITNLPMTNTNNINSIKETERPTEPAITPFIVKPLFTSTEMIDIPNKTTTLSESRFTTSKSIPIPNRTSSNLGSNGIAPIPIQQSGSAPSLAAPSLNPHAPAFFPRSQSFSNPAGNNMNLSTFADLSKNGKYDDPSTESKLEDDGDEQKFVYTGGFVYKPSSEEMKKTSNTDVEDEDEELFVYEEGKNNEREDEGIVDERVDVGDDEEIGVGVNVGDDEGDDEDDKFVYKIQDNDQNENNTEFSSSVGVNGTSKSAPKKEIVVNGSSVNGVNPVLTIVNSDPKTVNVKMNIGLASTSSNTD</sequence>
<evidence type="ECO:0000313" key="2">
    <source>
        <dbReference type="EMBL" id="CAG8730364.1"/>
    </source>
</evidence>
<dbReference type="OrthoDB" id="10254377at2759"/>
<gene>
    <name evidence="2" type="ORF">ALEPTO_LOCUS12604</name>
</gene>
<reference evidence="2" key="1">
    <citation type="submission" date="2021-06" db="EMBL/GenBank/DDBJ databases">
        <authorList>
            <person name="Kallberg Y."/>
            <person name="Tangrot J."/>
            <person name="Rosling A."/>
        </authorList>
    </citation>
    <scope>NUCLEOTIDE SEQUENCE</scope>
    <source>
        <strain evidence="2">FL130A</strain>
    </source>
</reference>
<feature type="region of interest" description="Disordered" evidence="1">
    <location>
        <begin position="259"/>
        <end position="279"/>
    </location>
</feature>
<comment type="caution">
    <text evidence="2">The sequence shown here is derived from an EMBL/GenBank/DDBJ whole genome shotgun (WGS) entry which is preliminary data.</text>
</comment>